<comment type="subcellular location">
    <subcellularLocation>
        <location evidence="2">Membrane</location>
    </subcellularLocation>
</comment>
<dbReference type="SUPFAM" id="SSF55874">
    <property type="entry name" value="ATPase domain of HSP90 chaperone/DNA topoisomerase II/histidine kinase"/>
    <property type="match status" value="1"/>
</dbReference>
<dbReference type="GO" id="GO:0004721">
    <property type="term" value="F:phosphoprotein phosphatase activity"/>
    <property type="evidence" value="ECO:0007669"/>
    <property type="project" value="TreeGrafter"/>
</dbReference>
<keyword evidence="7" id="KW-0902">Two-component regulatory system</keyword>
<dbReference type="Gene3D" id="3.30.565.10">
    <property type="entry name" value="Histidine kinase-like ATPase, C-terminal domain"/>
    <property type="match status" value="1"/>
</dbReference>
<evidence type="ECO:0000313" key="12">
    <source>
        <dbReference type="Proteomes" id="UP000067523"/>
    </source>
</evidence>
<dbReference type="SMART" id="SM00387">
    <property type="entry name" value="HATPase_c"/>
    <property type="match status" value="1"/>
</dbReference>
<organism evidence="11 12">
    <name type="scientific">Enterococcus rotai</name>
    <dbReference type="NCBI Taxonomy" id="118060"/>
    <lineage>
        <taxon>Bacteria</taxon>
        <taxon>Bacillati</taxon>
        <taxon>Bacillota</taxon>
        <taxon>Bacilli</taxon>
        <taxon>Lactobacillales</taxon>
        <taxon>Enterococcaceae</taxon>
        <taxon>Enterococcus</taxon>
    </lineage>
</organism>
<dbReference type="InterPro" id="IPR050351">
    <property type="entry name" value="BphY/WalK/GraS-like"/>
</dbReference>
<proteinExistence type="predicted"/>
<evidence type="ECO:0000256" key="1">
    <source>
        <dbReference type="ARBA" id="ARBA00000085"/>
    </source>
</evidence>
<dbReference type="CDD" id="cd00075">
    <property type="entry name" value="HATPase"/>
    <property type="match status" value="1"/>
</dbReference>
<dbReference type="PRINTS" id="PR00344">
    <property type="entry name" value="BCTRLSENSOR"/>
</dbReference>
<dbReference type="InterPro" id="IPR036890">
    <property type="entry name" value="HATPase_C_sf"/>
</dbReference>
<evidence type="ECO:0000256" key="2">
    <source>
        <dbReference type="ARBA" id="ARBA00004370"/>
    </source>
</evidence>
<dbReference type="GO" id="GO:0016036">
    <property type="term" value="P:cellular response to phosphate starvation"/>
    <property type="evidence" value="ECO:0007669"/>
    <property type="project" value="TreeGrafter"/>
</dbReference>
<keyword evidence="4" id="KW-0597">Phosphoprotein</keyword>
<dbReference type="Gene3D" id="1.10.287.130">
    <property type="match status" value="1"/>
</dbReference>
<evidence type="ECO:0000256" key="6">
    <source>
        <dbReference type="ARBA" id="ARBA00022777"/>
    </source>
</evidence>
<comment type="catalytic activity">
    <reaction evidence="1">
        <text>ATP + protein L-histidine = ADP + protein N-phospho-L-histidine.</text>
        <dbReference type="EC" id="2.7.13.3"/>
    </reaction>
</comment>
<dbReference type="Proteomes" id="UP000067523">
    <property type="component" value="Chromosome"/>
</dbReference>
<dbReference type="SMART" id="SM00388">
    <property type="entry name" value="HisKA"/>
    <property type="match status" value="1"/>
</dbReference>
<keyword evidence="9" id="KW-1133">Transmembrane helix</keyword>
<evidence type="ECO:0000256" key="9">
    <source>
        <dbReference type="SAM" id="Phobius"/>
    </source>
</evidence>
<dbReference type="PANTHER" id="PTHR45453">
    <property type="entry name" value="PHOSPHATE REGULON SENSOR PROTEIN PHOR"/>
    <property type="match status" value="1"/>
</dbReference>
<evidence type="ECO:0000256" key="3">
    <source>
        <dbReference type="ARBA" id="ARBA00012438"/>
    </source>
</evidence>
<dbReference type="PANTHER" id="PTHR45453:SF1">
    <property type="entry name" value="PHOSPHATE REGULON SENSOR PROTEIN PHOR"/>
    <property type="match status" value="1"/>
</dbReference>
<dbReference type="SUPFAM" id="SSF47384">
    <property type="entry name" value="Homodimeric domain of signal transducing histidine kinase"/>
    <property type="match status" value="1"/>
</dbReference>
<dbReference type="EMBL" id="CP013655">
    <property type="protein sequence ID" value="ALS38094.1"/>
    <property type="molecule type" value="Genomic_DNA"/>
</dbReference>
<dbReference type="GO" id="GO:0000155">
    <property type="term" value="F:phosphorelay sensor kinase activity"/>
    <property type="evidence" value="ECO:0007669"/>
    <property type="project" value="InterPro"/>
</dbReference>
<dbReference type="InterPro" id="IPR004358">
    <property type="entry name" value="Sig_transdc_His_kin-like_C"/>
</dbReference>
<keyword evidence="6 11" id="KW-0418">Kinase</keyword>
<dbReference type="Pfam" id="PF00512">
    <property type="entry name" value="HisKA"/>
    <property type="match status" value="1"/>
</dbReference>
<dbReference type="Pfam" id="PF02518">
    <property type="entry name" value="HATPase_c"/>
    <property type="match status" value="1"/>
</dbReference>
<dbReference type="CDD" id="cd00082">
    <property type="entry name" value="HisKA"/>
    <property type="match status" value="1"/>
</dbReference>
<dbReference type="InterPro" id="IPR005467">
    <property type="entry name" value="His_kinase_dom"/>
</dbReference>
<sequence>MNKQLSKKQRINYFLINLISFASIFLILGLIVFRLVQTSIYQTVDHDLKRLSQDQKFLSHQLLQVERTQGDPSQLGKFDTPPPNNFQQQVILWSKEGDILNEAELGSRFYDFQKLTLSTDDLNKITSVQIKDSNNRSLQFRSITLSATNSEKVAYVQLLVNIDPIKGTVEQFKQILIICMIIFGLLSIALSYFLSKWFMKPILISWKKQQEFVENASHELRTPLTIIQAKLEKLFTKPNHTIIEESETIALSLDEVQRLSQLTSDLLLLARSDSNSLTLEKEPVKINVFLKTVLIPYQELATAEAKEFIIDLGEEQQLLFDKKRIHQLLIILLDNALKYTAPGEKITVFSTVKNNEWLLKISDTGIGIAEEKKSAVFERFYRGEESRNRKTGGYGIGLAIAKWIVDEHQGKIDLLDTDPKGTTVRLRFPVK</sequence>
<dbReference type="InterPro" id="IPR003594">
    <property type="entry name" value="HATPase_dom"/>
</dbReference>
<dbReference type="InterPro" id="IPR036097">
    <property type="entry name" value="HisK_dim/P_sf"/>
</dbReference>
<keyword evidence="9" id="KW-0812">Transmembrane</keyword>
<gene>
    <name evidence="11" type="ORF">ATZ35_13350</name>
</gene>
<dbReference type="EC" id="2.7.13.3" evidence="3"/>
<keyword evidence="8 9" id="KW-0472">Membrane</keyword>
<dbReference type="InterPro" id="IPR003661">
    <property type="entry name" value="HisK_dim/P_dom"/>
</dbReference>
<keyword evidence="5" id="KW-0808">Transferase</keyword>
<keyword evidence="12" id="KW-1185">Reference proteome</keyword>
<evidence type="ECO:0000256" key="4">
    <source>
        <dbReference type="ARBA" id="ARBA00022553"/>
    </source>
</evidence>
<dbReference type="FunFam" id="1.10.287.130:FF:000001">
    <property type="entry name" value="Two-component sensor histidine kinase"/>
    <property type="match status" value="1"/>
</dbReference>
<feature type="domain" description="Histidine kinase" evidence="10">
    <location>
        <begin position="215"/>
        <end position="431"/>
    </location>
</feature>
<feature type="transmembrane region" description="Helical" evidence="9">
    <location>
        <begin position="175"/>
        <end position="194"/>
    </location>
</feature>
<evidence type="ECO:0000313" key="11">
    <source>
        <dbReference type="EMBL" id="ALS38094.1"/>
    </source>
</evidence>
<evidence type="ECO:0000256" key="5">
    <source>
        <dbReference type="ARBA" id="ARBA00022679"/>
    </source>
</evidence>
<name>A0A0U2IUP9_9ENTE</name>
<evidence type="ECO:0000256" key="8">
    <source>
        <dbReference type="ARBA" id="ARBA00023136"/>
    </source>
</evidence>
<dbReference type="STRING" id="118060.ATZ35_13350"/>
<accession>A0A0U2IUP9</accession>
<dbReference type="AlphaFoldDB" id="A0A0U2IUP9"/>
<dbReference type="RefSeq" id="WP_208927690.1">
    <property type="nucleotide sequence ID" value="NZ_CP013655.1"/>
</dbReference>
<dbReference type="PROSITE" id="PS50109">
    <property type="entry name" value="HIS_KIN"/>
    <property type="match status" value="1"/>
</dbReference>
<evidence type="ECO:0000256" key="7">
    <source>
        <dbReference type="ARBA" id="ARBA00023012"/>
    </source>
</evidence>
<dbReference type="FunFam" id="3.30.565.10:FF:000006">
    <property type="entry name" value="Sensor histidine kinase WalK"/>
    <property type="match status" value="1"/>
</dbReference>
<dbReference type="GO" id="GO:0005886">
    <property type="term" value="C:plasma membrane"/>
    <property type="evidence" value="ECO:0007669"/>
    <property type="project" value="TreeGrafter"/>
</dbReference>
<evidence type="ECO:0000259" key="10">
    <source>
        <dbReference type="PROSITE" id="PS50109"/>
    </source>
</evidence>
<dbReference type="KEGG" id="erx:ATZ35_13350"/>
<feature type="transmembrane region" description="Helical" evidence="9">
    <location>
        <begin position="12"/>
        <end position="33"/>
    </location>
</feature>
<reference evidence="12" key="1">
    <citation type="submission" date="2015-12" db="EMBL/GenBank/DDBJ databases">
        <authorList>
            <person name="Lauer A."/>
            <person name="Humrighouse B."/>
            <person name="Loparev V."/>
            <person name="Shewmaker P.L."/>
            <person name="Whitney A.M."/>
            <person name="McLaughlin R.W."/>
        </authorList>
    </citation>
    <scope>NUCLEOTIDE SEQUENCE [LARGE SCALE GENOMIC DNA]</scope>
    <source>
        <strain evidence="12">LMG 26678</strain>
    </source>
</reference>
<protein>
    <recommendedName>
        <fullName evidence="3">histidine kinase</fullName>
        <ecNumber evidence="3">2.7.13.3</ecNumber>
    </recommendedName>
</protein>